<dbReference type="GO" id="GO:0044718">
    <property type="term" value="P:siderophore transmembrane transport"/>
    <property type="evidence" value="ECO:0007669"/>
    <property type="project" value="TreeGrafter"/>
</dbReference>
<protein>
    <recommendedName>
        <fullName evidence="2">TonB-dependent receptor plug domain-containing protein</fullName>
    </recommendedName>
</protein>
<dbReference type="SUPFAM" id="SSF56935">
    <property type="entry name" value="Porins"/>
    <property type="match status" value="1"/>
</dbReference>
<dbReference type="GO" id="GO:0015344">
    <property type="term" value="F:siderophore uptake transmembrane transporter activity"/>
    <property type="evidence" value="ECO:0007669"/>
    <property type="project" value="TreeGrafter"/>
</dbReference>
<organism evidence="3">
    <name type="scientific">marine metagenome</name>
    <dbReference type="NCBI Taxonomy" id="408172"/>
    <lineage>
        <taxon>unclassified sequences</taxon>
        <taxon>metagenomes</taxon>
        <taxon>ecological metagenomes</taxon>
    </lineage>
</organism>
<keyword evidence="1" id="KW-0732">Signal</keyword>
<dbReference type="Gene3D" id="2.60.40.1120">
    <property type="entry name" value="Carboxypeptidase-like, regulatory domain"/>
    <property type="match status" value="1"/>
</dbReference>
<sequence>INGAGLPGVNVMVKGTYYGAASDLDGSYQIDKINPGSYDVEVSMIGFKVILKTGIIVEPGMMIDIDFEMEETVLSFGEDVVVIGKTPLFDVDETSSVSRVRSEDIENMVVSSVEDILSEQIGVTTQDNEIHIRGGRIDESLFIVDGFSVKDPLSGYSGNLFINADAIEELEIITGGYNAEYGQAMSGVVNIKLKKGRDRYEGSFKLSSDRFISNNYNSDHIEFNFGGPSLFLQNIPSALFISLPGRFSFFLNGYSNTYDGNLPVANSLYPHRFWQSGYLSNQQADDLMSSLGKRENNDWHVLYKLTWDWTAKKKLSLSYNISMNINQGYYMPRSFSSTYFPYRYMFILDNYNTISRDTRLFNLNWTHTLSTQSFYELTMGRFITMEHSAVQDLPWDRYQERLDLEPISYNLDDINRDGNIQITYGDEFYDSGFSPEWYDLASDNSSI</sequence>
<dbReference type="AlphaFoldDB" id="A0A382ICV7"/>
<dbReference type="PANTHER" id="PTHR30069:SF29">
    <property type="entry name" value="HEMOGLOBIN AND HEMOGLOBIN-HAPTOGLOBIN-BINDING PROTEIN 1-RELATED"/>
    <property type="match status" value="1"/>
</dbReference>
<reference evidence="3" key="1">
    <citation type="submission" date="2018-05" db="EMBL/GenBank/DDBJ databases">
        <authorList>
            <person name="Lanie J.A."/>
            <person name="Ng W.-L."/>
            <person name="Kazmierczak K.M."/>
            <person name="Andrzejewski T.M."/>
            <person name="Davidsen T.M."/>
            <person name="Wayne K.J."/>
            <person name="Tettelin H."/>
            <person name="Glass J.I."/>
            <person name="Rusch D."/>
            <person name="Podicherti R."/>
            <person name="Tsui H.-C.T."/>
            <person name="Winkler M.E."/>
        </authorList>
    </citation>
    <scope>NUCLEOTIDE SEQUENCE</scope>
</reference>
<dbReference type="InterPro" id="IPR039426">
    <property type="entry name" value="TonB-dep_rcpt-like"/>
</dbReference>
<dbReference type="Pfam" id="PF13715">
    <property type="entry name" value="CarbopepD_reg_2"/>
    <property type="match status" value="1"/>
</dbReference>
<feature type="domain" description="TonB-dependent receptor plug" evidence="2">
    <location>
        <begin position="92"/>
        <end position="188"/>
    </location>
</feature>
<evidence type="ECO:0000259" key="2">
    <source>
        <dbReference type="Pfam" id="PF07715"/>
    </source>
</evidence>
<dbReference type="SUPFAM" id="SSF49464">
    <property type="entry name" value="Carboxypeptidase regulatory domain-like"/>
    <property type="match status" value="1"/>
</dbReference>
<dbReference type="InterPro" id="IPR037066">
    <property type="entry name" value="Plug_dom_sf"/>
</dbReference>
<dbReference type="InterPro" id="IPR008969">
    <property type="entry name" value="CarboxyPept-like_regulatory"/>
</dbReference>
<dbReference type="Pfam" id="PF07715">
    <property type="entry name" value="Plug"/>
    <property type="match status" value="1"/>
</dbReference>
<dbReference type="EMBL" id="UINC01066417">
    <property type="protein sequence ID" value="SVB97109.1"/>
    <property type="molecule type" value="Genomic_DNA"/>
</dbReference>
<dbReference type="Gene3D" id="2.170.130.10">
    <property type="entry name" value="TonB-dependent receptor, plug domain"/>
    <property type="match status" value="1"/>
</dbReference>
<proteinExistence type="predicted"/>
<feature type="non-terminal residue" evidence="3">
    <location>
        <position position="1"/>
    </location>
</feature>
<name>A0A382ICV7_9ZZZZ</name>
<dbReference type="GO" id="GO:0009279">
    <property type="term" value="C:cell outer membrane"/>
    <property type="evidence" value="ECO:0007669"/>
    <property type="project" value="TreeGrafter"/>
</dbReference>
<gene>
    <name evidence="3" type="ORF">METZ01_LOCUS249963</name>
</gene>
<dbReference type="InterPro" id="IPR012910">
    <property type="entry name" value="Plug_dom"/>
</dbReference>
<dbReference type="PANTHER" id="PTHR30069">
    <property type="entry name" value="TONB-DEPENDENT OUTER MEMBRANE RECEPTOR"/>
    <property type="match status" value="1"/>
</dbReference>
<accession>A0A382ICV7</accession>
<evidence type="ECO:0000256" key="1">
    <source>
        <dbReference type="ARBA" id="ARBA00022729"/>
    </source>
</evidence>
<feature type="non-terminal residue" evidence="3">
    <location>
        <position position="447"/>
    </location>
</feature>
<dbReference type="PROSITE" id="PS52016">
    <property type="entry name" value="TONB_DEPENDENT_REC_3"/>
    <property type="match status" value="1"/>
</dbReference>
<evidence type="ECO:0000313" key="3">
    <source>
        <dbReference type="EMBL" id="SVB97109.1"/>
    </source>
</evidence>